<feature type="domain" description="Sushi" evidence="3">
    <location>
        <begin position="1"/>
        <end position="43"/>
    </location>
</feature>
<accession>A0A9D3YJG1</accession>
<evidence type="ECO:0000313" key="4">
    <source>
        <dbReference type="EMBL" id="KAH3700405.1"/>
    </source>
</evidence>
<dbReference type="InterPro" id="IPR035976">
    <property type="entry name" value="Sushi/SCR/CCP_sf"/>
</dbReference>
<organism evidence="4 5">
    <name type="scientific">Dreissena polymorpha</name>
    <name type="common">Zebra mussel</name>
    <name type="synonym">Mytilus polymorpha</name>
    <dbReference type="NCBI Taxonomy" id="45954"/>
    <lineage>
        <taxon>Eukaryota</taxon>
        <taxon>Metazoa</taxon>
        <taxon>Spiralia</taxon>
        <taxon>Lophotrochozoa</taxon>
        <taxon>Mollusca</taxon>
        <taxon>Bivalvia</taxon>
        <taxon>Autobranchia</taxon>
        <taxon>Heteroconchia</taxon>
        <taxon>Euheterodonta</taxon>
        <taxon>Imparidentia</taxon>
        <taxon>Neoheterodontei</taxon>
        <taxon>Myida</taxon>
        <taxon>Dreissenoidea</taxon>
        <taxon>Dreissenidae</taxon>
        <taxon>Dreissena</taxon>
    </lineage>
</organism>
<dbReference type="SUPFAM" id="SSF57535">
    <property type="entry name" value="Complement control module/SCR domain"/>
    <property type="match status" value="1"/>
</dbReference>
<dbReference type="PROSITE" id="PS50923">
    <property type="entry name" value="SUSHI"/>
    <property type="match status" value="1"/>
</dbReference>
<comment type="caution">
    <text evidence="4">The sequence shown here is derived from an EMBL/GenBank/DDBJ whole genome shotgun (WGS) entry which is preliminary data.</text>
</comment>
<keyword evidence="1" id="KW-1015">Disulfide bond</keyword>
<keyword evidence="5" id="KW-1185">Reference proteome</keyword>
<dbReference type="CDD" id="cd00033">
    <property type="entry name" value="CCP"/>
    <property type="match status" value="1"/>
</dbReference>
<evidence type="ECO:0000256" key="2">
    <source>
        <dbReference type="PROSITE-ProRule" id="PRU00302"/>
    </source>
</evidence>
<dbReference type="AlphaFoldDB" id="A0A9D3YJG1"/>
<evidence type="ECO:0000256" key="1">
    <source>
        <dbReference type="ARBA" id="ARBA00023157"/>
    </source>
</evidence>
<dbReference type="InterPro" id="IPR000436">
    <property type="entry name" value="Sushi_SCR_CCP_dom"/>
</dbReference>
<evidence type="ECO:0000313" key="5">
    <source>
        <dbReference type="Proteomes" id="UP000828390"/>
    </source>
</evidence>
<reference evidence="4" key="1">
    <citation type="journal article" date="2019" name="bioRxiv">
        <title>The Genome of the Zebra Mussel, Dreissena polymorpha: A Resource for Invasive Species Research.</title>
        <authorList>
            <person name="McCartney M.A."/>
            <person name="Auch B."/>
            <person name="Kono T."/>
            <person name="Mallez S."/>
            <person name="Zhang Y."/>
            <person name="Obille A."/>
            <person name="Becker A."/>
            <person name="Abrahante J.E."/>
            <person name="Garbe J."/>
            <person name="Badalamenti J.P."/>
            <person name="Herman A."/>
            <person name="Mangelson H."/>
            <person name="Liachko I."/>
            <person name="Sullivan S."/>
            <person name="Sone E.D."/>
            <person name="Koren S."/>
            <person name="Silverstein K.A.T."/>
            <person name="Beckman K.B."/>
            <person name="Gohl D.M."/>
        </authorList>
    </citation>
    <scope>NUCLEOTIDE SEQUENCE</scope>
    <source>
        <strain evidence="4">Duluth1</strain>
        <tissue evidence="4">Whole animal</tissue>
    </source>
</reference>
<proteinExistence type="predicted"/>
<keyword evidence="2" id="KW-0768">Sushi</keyword>
<dbReference type="Pfam" id="PF00084">
    <property type="entry name" value="Sushi"/>
    <property type="match status" value="1"/>
</dbReference>
<comment type="caution">
    <text evidence="2">Lacks conserved residue(s) required for the propagation of feature annotation.</text>
</comment>
<evidence type="ECO:0000259" key="3">
    <source>
        <dbReference type="PROSITE" id="PS50923"/>
    </source>
</evidence>
<gene>
    <name evidence="4" type="ORF">DPMN_075381</name>
</gene>
<dbReference type="Gene3D" id="2.10.70.10">
    <property type="entry name" value="Complement Module, domain 1"/>
    <property type="match status" value="1"/>
</dbReference>
<name>A0A9D3YJG1_DREPO</name>
<reference evidence="4" key="2">
    <citation type="submission" date="2020-11" db="EMBL/GenBank/DDBJ databases">
        <authorList>
            <person name="McCartney M.A."/>
            <person name="Auch B."/>
            <person name="Kono T."/>
            <person name="Mallez S."/>
            <person name="Becker A."/>
            <person name="Gohl D.M."/>
            <person name="Silverstein K.A.T."/>
            <person name="Koren S."/>
            <person name="Bechman K.B."/>
            <person name="Herman A."/>
            <person name="Abrahante J.E."/>
            <person name="Garbe J."/>
        </authorList>
    </citation>
    <scope>NUCLEOTIDE SEQUENCE</scope>
    <source>
        <strain evidence="4">Duluth1</strain>
        <tissue evidence="4">Whole animal</tissue>
    </source>
</reference>
<sequence>MLSGSTYGTVATLTCNTGYTLVGPSSMTCLQDGRWSYNPACSIKSEYQVKWGIGVLVKIAMHIYDLVNSFLLRSK</sequence>
<dbReference type="EMBL" id="JAIWYP010000015">
    <property type="protein sequence ID" value="KAH3700405.1"/>
    <property type="molecule type" value="Genomic_DNA"/>
</dbReference>
<protein>
    <recommendedName>
        <fullName evidence="3">Sushi domain-containing protein</fullName>
    </recommendedName>
</protein>
<dbReference type="Proteomes" id="UP000828390">
    <property type="component" value="Unassembled WGS sequence"/>
</dbReference>